<dbReference type="AlphaFoldDB" id="A0A2S0MGR7"/>
<dbReference type="Gene3D" id="2.50.20.10">
    <property type="entry name" value="Lipoprotein localisation LolA/LolB/LppX"/>
    <property type="match status" value="1"/>
</dbReference>
<dbReference type="InterPro" id="IPR004564">
    <property type="entry name" value="OM_lipoprot_carrier_LolA-like"/>
</dbReference>
<evidence type="ECO:0008006" key="4">
    <source>
        <dbReference type="Google" id="ProtNLM"/>
    </source>
</evidence>
<keyword evidence="3" id="KW-1185">Reference proteome</keyword>
<dbReference type="KEGG" id="otk:C6570_12155"/>
<dbReference type="Proteomes" id="UP000239709">
    <property type="component" value="Chromosome"/>
</dbReference>
<reference evidence="2 3" key="1">
    <citation type="submission" date="2018-03" db="EMBL/GenBank/DDBJ databases">
        <title>Genome sequencing of Ottowia sp.</title>
        <authorList>
            <person name="Kim S.-J."/>
            <person name="Heo J."/>
            <person name="Kwon S.-W."/>
        </authorList>
    </citation>
    <scope>NUCLEOTIDE SEQUENCE [LARGE SCALE GENOMIC DNA]</scope>
    <source>
        <strain evidence="2 3">KADR8-3</strain>
    </source>
</reference>
<dbReference type="Pfam" id="PF19574">
    <property type="entry name" value="LolA_3"/>
    <property type="match status" value="1"/>
</dbReference>
<evidence type="ECO:0000313" key="3">
    <source>
        <dbReference type="Proteomes" id="UP000239709"/>
    </source>
</evidence>
<protein>
    <recommendedName>
        <fullName evidence="4">Acyltransferase</fullName>
    </recommendedName>
</protein>
<dbReference type="OrthoDB" id="5297911at2"/>
<dbReference type="SUPFAM" id="SSF89392">
    <property type="entry name" value="Prokaryotic lipoproteins and lipoprotein localization factors"/>
    <property type="match status" value="1"/>
</dbReference>
<evidence type="ECO:0000256" key="1">
    <source>
        <dbReference type="ARBA" id="ARBA00022729"/>
    </source>
</evidence>
<proteinExistence type="predicted"/>
<gene>
    <name evidence="2" type="ORF">C6570_12155</name>
</gene>
<dbReference type="EMBL" id="CP027666">
    <property type="protein sequence ID" value="AVO34903.1"/>
    <property type="molecule type" value="Genomic_DNA"/>
</dbReference>
<keyword evidence="1" id="KW-0732">Signal</keyword>
<name>A0A2S0MGR7_9BURK</name>
<dbReference type="InterPro" id="IPR029046">
    <property type="entry name" value="LolA/LolB/LppX"/>
</dbReference>
<organism evidence="2 3">
    <name type="scientific">Ottowia oryzae</name>
    <dbReference type="NCBI Taxonomy" id="2109914"/>
    <lineage>
        <taxon>Bacteria</taxon>
        <taxon>Pseudomonadati</taxon>
        <taxon>Pseudomonadota</taxon>
        <taxon>Betaproteobacteria</taxon>
        <taxon>Burkholderiales</taxon>
        <taxon>Comamonadaceae</taxon>
        <taxon>Ottowia</taxon>
    </lineage>
</organism>
<accession>A0A2S0MGR7</accession>
<dbReference type="CDD" id="cd16325">
    <property type="entry name" value="LolA"/>
    <property type="match status" value="1"/>
</dbReference>
<evidence type="ECO:0000313" key="2">
    <source>
        <dbReference type="EMBL" id="AVO34903.1"/>
    </source>
</evidence>
<sequence>MIFGSHRIFDRRWAITALALALCGPAWAEWDISSLMQQLAKHPGGRVNFTETKTLSVLDQPVVSSGELIYSPPDRLEKNTLKPVPESLVIRGNDLTVVRDGVKRQLRLPQYPEVLAFVEALRGTLVGNRSLLEQHYALALSGTERDWRLVLTPLDDRMKRWVKQIKVQGSDKGLSTVETLQADGDKSVIAITPDAR</sequence>